<feature type="transmembrane region" description="Helical" evidence="10">
    <location>
        <begin position="258"/>
        <end position="279"/>
    </location>
</feature>
<comment type="subcellular location">
    <subcellularLocation>
        <location evidence="1 10">Cell membrane</location>
        <topology evidence="1 10">Multi-pass membrane protein</topology>
    </subcellularLocation>
</comment>
<evidence type="ECO:0000256" key="10">
    <source>
        <dbReference type="RuleBase" id="RU351113"/>
    </source>
</evidence>
<evidence type="ECO:0000313" key="11">
    <source>
        <dbReference type="EMBL" id="KAJ3664417.1"/>
    </source>
</evidence>
<evidence type="ECO:0000256" key="5">
    <source>
        <dbReference type="ARBA" id="ARBA00022725"/>
    </source>
</evidence>
<protein>
    <recommendedName>
        <fullName evidence="10">Odorant receptor</fullName>
    </recommendedName>
</protein>
<evidence type="ECO:0000313" key="12">
    <source>
        <dbReference type="Proteomes" id="UP001168821"/>
    </source>
</evidence>
<evidence type="ECO:0000256" key="2">
    <source>
        <dbReference type="ARBA" id="ARBA00022475"/>
    </source>
</evidence>
<sequence length="374" mass="43214">MENPTKESFVITTKIMKIIGWYPPENKSKLYLVQAYTLYFLFLVVVNVLVTVQMFLKKGYDDFMQVIYIGETIWYAFKLLPFLRGNNRIKNCISYFEGAEFQPQDNREKEILDNSAFLCQVMSKFYIVSIACAEILYAIPALFSNGHHLPMPVWLPYSVTSSSLIYYVTYFYLCIAVVYTGFATSLLDPLIGGLVFQAVSQLKILKHRIQNPQNFLKQKSNTAGIYQKLSECVELHNAILKFVKEYEECFSWTIFNQFLGTTSVLCFICIAIATVPLASVDTIKYTSFFFVVNCQVLFYCYFGTLLYEESDTLVTAIYLSQWYEYPIETQKLLLTLMERSKQPLILSAEKLLDLTLDTFTAILKRSYSLVTILK</sequence>
<feature type="transmembrane region" description="Helical" evidence="10">
    <location>
        <begin position="164"/>
        <end position="187"/>
    </location>
</feature>
<evidence type="ECO:0000256" key="9">
    <source>
        <dbReference type="ARBA" id="ARBA00023224"/>
    </source>
</evidence>
<comment type="caution">
    <text evidence="10">Lacks conserved residue(s) required for the propagation of feature annotation.</text>
</comment>
<dbReference type="AlphaFoldDB" id="A0AA38MQH6"/>
<keyword evidence="3 10" id="KW-0716">Sensory transduction</keyword>
<dbReference type="Pfam" id="PF02949">
    <property type="entry name" value="7tm_6"/>
    <property type="match status" value="1"/>
</dbReference>
<comment type="caution">
    <text evidence="11">The sequence shown here is derived from an EMBL/GenBank/DDBJ whole genome shotgun (WGS) entry which is preliminary data.</text>
</comment>
<dbReference type="PANTHER" id="PTHR21137:SF35">
    <property type="entry name" value="ODORANT RECEPTOR 19A-RELATED"/>
    <property type="match status" value="1"/>
</dbReference>
<feature type="transmembrane region" description="Helical" evidence="10">
    <location>
        <begin position="36"/>
        <end position="56"/>
    </location>
</feature>
<keyword evidence="4 10" id="KW-0812">Transmembrane</keyword>
<dbReference type="Proteomes" id="UP001168821">
    <property type="component" value="Unassembled WGS sequence"/>
</dbReference>
<dbReference type="PANTHER" id="PTHR21137">
    <property type="entry name" value="ODORANT RECEPTOR"/>
    <property type="match status" value="1"/>
</dbReference>
<evidence type="ECO:0000256" key="1">
    <source>
        <dbReference type="ARBA" id="ARBA00004651"/>
    </source>
</evidence>
<evidence type="ECO:0000256" key="4">
    <source>
        <dbReference type="ARBA" id="ARBA00022692"/>
    </source>
</evidence>
<feature type="transmembrane region" description="Helical" evidence="10">
    <location>
        <begin position="285"/>
        <end position="307"/>
    </location>
</feature>
<keyword evidence="2" id="KW-1003">Cell membrane</keyword>
<keyword evidence="8 10" id="KW-0675">Receptor</keyword>
<evidence type="ECO:0000256" key="6">
    <source>
        <dbReference type="ARBA" id="ARBA00022989"/>
    </source>
</evidence>
<reference evidence="11" key="1">
    <citation type="journal article" date="2023" name="G3 (Bethesda)">
        <title>Whole genome assemblies of Zophobas morio and Tenebrio molitor.</title>
        <authorList>
            <person name="Kaur S."/>
            <person name="Stinson S.A."/>
            <person name="diCenzo G.C."/>
        </authorList>
    </citation>
    <scope>NUCLEOTIDE SEQUENCE</scope>
    <source>
        <strain evidence="11">QUZm001</strain>
    </source>
</reference>
<proteinExistence type="inferred from homology"/>
<organism evidence="11 12">
    <name type="scientific">Zophobas morio</name>
    <dbReference type="NCBI Taxonomy" id="2755281"/>
    <lineage>
        <taxon>Eukaryota</taxon>
        <taxon>Metazoa</taxon>
        <taxon>Ecdysozoa</taxon>
        <taxon>Arthropoda</taxon>
        <taxon>Hexapoda</taxon>
        <taxon>Insecta</taxon>
        <taxon>Pterygota</taxon>
        <taxon>Neoptera</taxon>
        <taxon>Endopterygota</taxon>
        <taxon>Coleoptera</taxon>
        <taxon>Polyphaga</taxon>
        <taxon>Cucujiformia</taxon>
        <taxon>Tenebrionidae</taxon>
        <taxon>Zophobas</taxon>
    </lineage>
</organism>
<dbReference type="EMBL" id="JALNTZ010000002">
    <property type="protein sequence ID" value="KAJ3664417.1"/>
    <property type="molecule type" value="Genomic_DNA"/>
</dbReference>
<gene>
    <name evidence="11" type="ORF">Zmor_008591</name>
</gene>
<dbReference type="GO" id="GO:0005886">
    <property type="term" value="C:plasma membrane"/>
    <property type="evidence" value="ECO:0007669"/>
    <property type="project" value="UniProtKB-SubCell"/>
</dbReference>
<name>A0AA38MQH6_9CUCU</name>
<evidence type="ECO:0000256" key="7">
    <source>
        <dbReference type="ARBA" id="ARBA00023136"/>
    </source>
</evidence>
<accession>A0AA38MQH6</accession>
<dbReference type="GO" id="GO:0004984">
    <property type="term" value="F:olfactory receptor activity"/>
    <property type="evidence" value="ECO:0007669"/>
    <property type="project" value="InterPro"/>
</dbReference>
<keyword evidence="6 10" id="KW-1133">Transmembrane helix</keyword>
<evidence type="ECO:0000256" key="8">
    <source>
        <dbReference type="ARBA" id="ARBA00023170"/>
    </source>
</evidence>
<comment type="similarity">
    <text evidence="10">Belongs to the insect chemoreceptor superfamily. Heteromeric odorant receptor channel (TC 1.A.69) family.</text>
</comment>
<dbReference type="GO" id="GO:0005549">
    <property type="term" value="F:odorant binding"/>
    <property type="evidence" value="ECO:0007669"/>
    <property type="project" value="InterPro"/>
</dbReference>
<keyword evidence="5 10" id="KW-0552">Olfaction</keyword>
<keyword evidence="12" id="KW-1185">Reference proteome</keyword>
<dbReference type="InterPro" id="IPR004117">
    <property type="entry name" value="7tm6_olfct_rcpt"/>
</dbReference>
<evidence type="ECO:0000256" key="3">
    <source>
        <dbReference type="ARBA" id="ARBA00022606"/>
    </source>
</evidence>
<dbReference type="GO" id="GO:0007165">
    <property type="term" value="P:signal transduction"/>
    <property type="evidence" value="ECO:0007669"/>
    <property type="project" value="UniProtKB-KW"/>
</dbReference>
<feature type="transmembrane region" description="Helical" evidence="10">
    <location>
        <begin position="125"/>
        <end position="144"/>
    </location>
</feature>
<keyword evidence="9 10" id="KW-0807">Transducer</keyword>
<keyword evidence="7 10" id="KW-0472">Membrane</keyword>